<keyword evidence="8" id="KW-1185">Reference proteome</keyword>
<feature type="compositionally biased region" description="Basic and acidic residues" evidence="5">
    <location>
        <begin position="352"/>
        <end position="373"/>
    </location>
</feature>
<feature type="region of interest" description="Disordered" evidence="5">
    <location>
        <begin position="570"/>
        <end position="1082"/>
    </location>
</feature>
<dbReference type="InterPro" id="IPR052647">
    <property type="entry name" value="Zinc_finger_CCCH-type"/>
</dbReference>
<dbReference type="GO" id="GO:0003723">
    <property type="term" value="F:RNA binding"/>
    <property type="evidence" value="ECO:0007669"/>
    <property type="project" value="TreeGrafter"/>
</dbReference>
<dbReference type="AlphaFoldDB" id="A0A8S3Z3C1"/>
<feature type="compositionally biased region" description="Low complexity" evidence="5">
    <location>
        <begin position="669"/>
        <end position="693"/>
    </location>
</feature>
<feature type="compositionally biased region" description="Gly residues" evidence="5">
    <location>
        <begin position="746"/>
        <end position="764"/>
    </location>
</feature>
<keyword evidence="2 4" id="KW-0863">Zinc-finger</keyword>
<dbReference type="EMBL" id="CAJHNH020001672">
    <property type="protein sequence ID" value="CAG5124007.1"/>
    <property type="molecule type" value="Genomic_DNA"/>
</dbReference>
<keyword evidence="1 4" id="KW-0479">Metal-binding</keyword>
<evidence type="ECO:0000313" key="8">
    <source>
        <dbReference type="Proteomes" id="UP000678393"/>
    </source>
</evidence>
<dbReference type="InterPro" id="IPR041367">
    <property type="entry name" value="Znf-CCCH_4"/>
</dbReference>
<feature type="compositionally biased region" description="Basic and acidic residues" evidence="5">
    <location>
        <begin position="994"/>
        <end position="1005"/>
    </location>
</feature>
<dbReference type="GO" id="GO:0071011">
    <property type="term" value="C:precatalytic spliceosome"/>
    <property type="evidence" value="ECO:0007669"/>
    <property type="project" value="TreeGrafter"/>
</dbReference>
<evidence type="ECO:0000256" key="5">
    <source>
        <dbReference type="SAM" id="MobiDB-lite"/>
    </source>
</evidence>
<feature type="compositionally biased region" description="Low complexity" evidence="5">
    <location>
        <begin position="1015"/>
        <end position="1029"/>
    </location>
</feature>
<evidence type="ECO:0000256" key="1">
    <source>
        <dbReference type="ARBA" id="ARBA00022723"/>
    </source>
</evidence>
<organism evidence="7 8">
    <name type="scientific">Candidula unifasciata</name>
    <dbReference type="NCBI Taxonomy" id="100452"/>
    <lineage>
        <taxon>Eukaryota</taxon>
        <taxon>Metazoa</taxon>
        <taxon>Spiralia</taxon>
        <taxon>Lophotrochozoa</taxon>
        <taxon>Mollusca</taxon>
        <taxon>Gastropoda</taxon>
        <taxon>Heterobranchia</taxon>
        <taxon>Euthyneura</taxon>
        <taxon>Panpulmonata</taxon>
        <taxon>Eupulmonata</taxon>
        <taxon>Stylommatophora</taxon>
        <taxon>Helicina</taxon>
        <taxon>Helicoidea</taxon>
        <taxon>Geomitridae</taxon>
        <taxon>Candidula</taxon>
    </lineage>
</organism>
<feature type="zinc finger region" description="C3H1-type" evidence="4">
    <location>
        <begin position="396"/>
        <end position="423"/>
    </location>
</feature>
<name>A0A8S3Z3C1_9EUPU</name>
<protein>
    <recommendedName>
        <fullName evidence="6">C3H1-type domain-containing protein</fullName>
    </recommendedName>
</protein>
<keyword evidence="3 4" id="KW-0862">Zinc</keyword>
<feature type="compositionally biased region" description="Acidic residues" evidence="5">
    <location>
        <begin position="374"/>
        <end position="385"/>
    </location>
</feature>
<dbReference type="InterPro" id="IPR000571">
    <property type="entry name" value="Znf_CCCH"/>
</dbReference>
<evidence type="ECO:0000256" key="4">
    <source>
        <dbReference type="PROSITE-ProRule" id="PRU00723"/>
    </source>
</evidence>
<dbReference type="Pfam" id="PF18044">
    <property type="entry name" value="zf-CCCH_4"/>
    <property type="match status" value="1"/>
</dbReference>
<comment type="caution">
    <text evidence="7">The sequence shown here is derived from an EMBL/GenBank/DDBJ whole genome shotgun (WGS) entry which is preliminary data.</text>
</comment>
<gene>
    <name evidence="7" type="ORF">CUNI_LOCUS9565</name>
</gene>
<evidence type="ECO:0000313" key="7">
    <source>
        <dbReference type="EMBL" id="CAG5124007.1"/>
    </source>
</evidence>
<feature type="compositionally biased region" description="Basic and acidic residues" evidence="5">
    <location>
        <begin position="583"/>
        <end position="599"/>
    </location>
</feature>
<feature type="compositionally biased region" description="Low complexity" evidence="5">
    <location>
        <begin position="1060"/>
        <end position="1077"/>
    </location>
</feature>
<feature type="compositionally biased region" description="Low complexity" evidence="5">
    <location>
        <begin position="818"/>
        <end position="843"/>
    </location>
</feature>
<feature type="compositionally biased region" description="Polar residues" evidence="5">
    <location>
        <begin position="289"/>
        <end position="303"/>
    </location>
</feature>
<proteinExistence type="predicted"/>
<evidence type="ECO:0000256" key="3">
    <source>
        <dbReference type="ARBA" id="ARBA00022833"/>
    </source>
</evidence>
<dbReference type="PANTHER" id="PTHR46582:SF1">
    <property type="entry name" value="ZINC FINGER CCCH DOMAIN-CONTAINING PROTEIN 18"/>
    <property type="match status" value="1"/>
</dbReference>
<evidence type="ECO:0000256" key="2">
    <source>
        <dbReference type="ARBA" id="ARBA00022771"/>
    </source>
</evidence>
<dbReference type="OrthoDB" id="10072532at2759"/>
<dbReference type="PANTHER" id="PTHR46582">
    <property type="entry name" value="ZINC FINGER CCCH DOMAIN-CONTAINING PROTEIN 18"/>
    <property type="match status" value="1"/>
</dbReference>
<feature type="region of interest" description="Disordered" evidence="5">
    <location>
        <begin position="1"/>
        <end position="55"/>
    </location>
</feature>
<feature type="region of interest" description="Disordered" evidence="5">
    <location>
        <begin position="282"/>
        <end position="303"/>
    </location>
</feature>
<feature type="region of interest" description="Disordered" evidence="5">
    <location>
        <begin position="340"/>
        <end position="390"/>
    </location>
</feature>
<dbReference type="Proteomes" id="UP000678393">
    <property type="component" value="Unassembled WGS sequence"/>
</dbReference>
<accession>A0A8S3Z3C1</accession>
<feature type="compositionally biased region" description="Acidic residues" evidence="5">
    <location>
        <begin position="341"/>
        <end position="351"/>
    </location>
</feature>
<feature type="compositionally biased region" description="Basic residues" evidence="5">
    <location>
        <begin position="635"/>
        <end position="655"/>
    </location>
</feature>
<sequence>MDDQKSSSSTDKETNSPVELEQPSVFANHTLENTLLDCSHGDENNGNEAATLSPAGDKVHRVVDVSGTGECQVNLTDGLASNVPALSNLDSSNSERDVILESNKNQSSALTNIFKENLINDDLLPVDEPAPGLCETPRGEEMQVDASSGDNTEEKAALLDNQKRYKTPSCGDEVVSLHLDDATENIGTDDKQHDLEILDHTDKEENSKVVTRELCSSGHAVALENEKTDDAVSSTENIILQKSHTLQPEKPLIPSAEDKFGYNESEQSVSISSADLNLAQSRDVKDTVSDNIKSNHVTESFGSNRSENVLSELVTDGVPEEVETKLVEKKQVTSNFVDHVEELDYEENDDDGSGRLEKLKDNQENKQGDQSDKDEGELTDDDCEEGEIKEPGSRKMFVKPLCRFFQRGSCSWGPGCRFLHPGVNDKGNYQLIEMPGCAPAGIRSRLGVPAMWPEQPEEEVQLPPPPVPDIPLVETAWERGLRLAKERKKAAERKEKEVDFEEKRLNLSVDKEWELNKENEHQPVVAPKDPYYDLPEYEVDEYYKVPREPWPPGQYQNSQVRYNQDRTYAAPYQDKPPIATSARFDHLYGPPEDKFDRARLGLQEPIRVEATSFAPSYTPSLKRPDEWTDPWMRSKSPKNTKGKTHRTSRGKRKHRSASDDSHSSRSRSKSSGSSRSSRSYSSSSGSSSRSRSAGPAAPGLDRRGYPSPSRDQSSIGMSARGAYPGYYQNNRGQGRYQRGGYHVSNGSGGYYGNSYGGGGAGPAGGYTERNMRDRSPGRPWKSRGRSPPDRPLPYVRPRPKSGSSNSDSSRSRSRSRNRISSSRSRSSSRSSRSSSSSSSSARSADSDHLYRDLGNPSKNVKSPASRKKSRVNNGPPLPTPPSSVPAFRLDQIPHPQDPKPPPPLPASGKAEPKYASRNAPPPPVKAKDPLKVVGQKSNIKLTLLPKSSLGNRPNPLDSPPRKRPLEDSDISSPESSPPAKQPHLAMEASVLRLASEKAAKLEPKPTLKPLPVSIPRPASSSTSSLPTGPQVKAATLPQRQPGGSVKPRGMEPAVTKTVPKALVANTPTTTTPAPVVAKPKKTAVSRREELLKQLKAVEDAIAKKKGKLP</sequence>
<dbReference type="PROSITE" id="PS50103">
    <property type="entry name" value="ZF_C3H1"/>
    <property type="match status" value="1"/>
</dbReference>
<dbReference type="InterPro" id="IPR036855">
    <property type="entry name" value="Znf_CCCH_sf"/>
</dbReference>
<reference evidence="7" key="1">
    <citation type="submission" date="2021-04" db="EMBL/GenBank/DDBJ databases">
        <authorList>
            <consortium name="Molecular Ecology Group"/>
        </authorList>
    </citation>
    <scope>NUCLEOTIDE SEQUENCE</scope>
</reference>
<dbReference type="SUPFAM" id="SSF90229">
    <property type="entry name" value="CCCH zinc finger"/>
    <property type="match status" value="1"/>
</dbReference>
<feature type="compositionally biased region" description="Low complexity" evidence="5">
    <location>
        <begin position="725"/>
        <end position="745"/>
    </location>
</feature>
<dbReference type="Gene3D" id="4.10.1000.10">
    <property type="entry name" value="Zinc finger, CCCH-type"/>
    <property type="match status" value="1"/>
</dbReference>
<feature type="domain" description="C3H1-type" evidence="6">
    <location>
        <begin position="396"/>
        <end position="423"/>
    </location>
</feature>
<dbReference type="GO" id="GO:0008270">
    <property type="term" value="F:zinc ion binding"/>
    <property type="evidence" value="ECO:0007669"/>
    <property type="project" value="UniProtKB-KW"/>
</dbReference>
<evidence type="ECO:0000259" key="6">
    <source>
        <dbReference type="PROSITE" id="PS50103"/>
    </source>
</evidence>